<protein>
    <recommendedName>
        <fullName evidence="3">Glycosyl transferase family 2</fullName>
    </recommendedName>
</protein>
<dbReference type="Proteomes" id="UP001250932">
    <property type="component" value="Unassembled WGS sequence"/>
</dbReference>
<dbReference type="EMBL" id="JAQOUE010000001">
    <property type="protein sequence ID" value="MDT7041807.1"/>
    <property type="molecule type" value="Genomic_DNA"/>
</dbReference>
<proteinExistence type="predicted"/>
<comment type="caution">
    <text evidence="1">The sequence shown here is derived from an EMBL/GenBank/DDBJ whole genome shotgun (WGS) entry which is preliminary data.</text>
</comment>
<sequence>MKVSGFTFIRNAIQYDFPIVEAITSVLPIVDEFVVNVGRSADDTLGLIRSIGSDKIRIVESVWDDSLRKDGRIFGIQQDVALSYCTGDWALLVQGDEVLHEEDYPTIRAAMRTHHKNPDVLGLVFRMVHFKGDYWTVDPWMYRKATRIVRNHRGIHSTTDCCDFLAPGKTRMLKSEKSSRLIKARMFHYGWVKDSTILREKLRFQYSKHDGERLSEEEMGVMAAIRAEFPNYDVLKDYRGTHPAVMQSRVQSGMRLRARRNRWLNPKFYQEVFQHGFRG</sequence>
<accession>A0ABU3K5W2</accession>
<reference evidence="1 2" key="1">
    <citation type="journal article" date="2023" name="ISME J.">
        <title>Cultivation and genomic characterization of novel and ubiquitous marine nitrite-oxidizing bacteria from the Nitrospirales.</title>
        <authorList>
            <person name="Mueller A.J."/>
            <person name="Daebeler A."/>
            <person name="Herbold C.W."/>
            <person name="Kirkegaard R.H."/>
            <person name="Daims H."/>
        </authorList>
    </citation>
    <scope>NUCLEOTIDE SEQUENCE [LARGE SCALE GENOMIC DNA]</scope>
    <source>
        <strain evidence="1 2">EB</strain>
    </source>
</reference>
<keyword evidence="2" id="KW-1185">Reference proteome</keyword>
<gene>
    <name evidence="1" type="ORF">PPG34_05550</name>
</gene>
<dbReference type="InterPro" id="IPR029044">
    <property type="entry name" value="Nucleotide-diphossugar_trans"/>
</dbReference>
<dbReference type="Gene3D" id="3.90.550.10">
    <property type="entry name" value="Spore Coat Polysaccharide Biosynthesis Protein SpsA, Chain A"/>
    <property type="match status" value="1"/>
</dbReference>
<organism evidence="1 2">
    <name type="scientific">Candidatus Nitronereus thalassa</name>
    <dbReference type="NCBI Taxonomy" id="3020898"/>
    <lineage>
        <taxon>Bacteria</taxon>
        <taxon>Pseudomonadati</taxon>
        <taxon>Nitrospirota</taxon>
        <taxon>Nitrospiria</taxon>
        <taxon>Nitrospirales</taxon>
        <taxon>Nitrospiraceae</taxon>
        <taxon>Candidatus Nitronereus</taxon>
    </lineage>
</organism>
<evidence type="ECO:0000313" key="1">
    <source>
        <dbReference type="EMBL" id="MDT7041807.1"/>
    </source>
</evidence>
<dbReference type="RefSeq" id="WP_313832155.1">
    <property type="nucleotide sequence ID" value="NZ_JAQOUE010000001.1"/>
</dbReference>
<evidence type="ECO:0008006" key="3">
    <source>
        <dbReference type="Google" id="ProtNLM"/>
    </source>
</evidence>
<name>A0ABU3K5W2_9BACT</name>
<evidence type="ECO:0000313" key="2">
    <source>
        <dbReference type="Proteomes" id="UP001250932"/>
    </source>
</evidence>
<dbReference type="SUPFAM" id="SSF53448">
    <property type="entry name" value="Nucleotide-diphospho-sugar transferases"/>
    <property type="match status" value="1"/>
</dbReference>